<dbReference type="SUPFAM" id="SSF53597">
    <property type="entry name" value="Dihydrofolate reductase-like"/>
    <property type="match status" value="1"/>
</dbReference>
<dbReference type="Pfam" id="PF01872">
    <property type="entry name" value="RibD_C"/>
    <property type="match status" value="1"/>
</dbReference>
<keyword evidence="3" id="KW-1185">Reference proteome</keyword>
<accession>A0ABU2LEW9</accession>
<protein>
    <submittedName>
        <fullName evidence="2">Dihydrofolate reductase family protein</fullName>
    </submittedName>
</protein>
<evidence type="ECO:0000259" key="1">
    <source>
        <dbReference type="Pfam" id="PF01872"/>
    </source>
</evidence>
<evidence type="ECO:0000313" key="2">
    <source>
        <dbReference type="EMBL" id="MDT0310129.1"/>
    </source>
</evidence>
<evidence type="ECO:0000313" key="3">
    <source>
        <dbReference type="Proteomes" id="UP001183388"/>
    </source>
</evidence>
<dbReference type="InterPro" id="IPR050765">
    <property type="entry name" value="Riboflavin_Biosynth_HTPR"/>
</dbReference>
<dbReference type="EMBL" id="JAVREN010000056">
    <property type="protein sequence ID" value="MDT0310129.1"/>
    <property type="molecule type" value="Genomic_DNA"/>
</dbReference>
<dbReference type="PANTHER" id="PTHR38011:SF12">
    <property type="entry name" value="BIFUNCTIONAL DEAMINASE-REDUCTASE DOMAIN PROTEIN"/>
    <property type="match status" value="1"/>
</dbReference>
<feature type="domain" description="Bacterial bifunctional deaminase-reductase C-terminal" evidence="1">
    <location>
        <begin position="3"/>
        <end position="191"/>
    </location>
</feature>
<gene>
    <name evidence="2" type="ORF">RM780_24700</name>
</gene>
<name>A0ABU2LEW9_9ACTN</name>
<comment type="caution">
    <text evidence="2">The sequence shown here is derived from an EMBL/GenBank/DDBJ whole genome shotgun (WGS) entry which is preliminary data.</text>
</comment>
<dbReference type="Gene3D" id="3.40.430.10">
    <property type="entry name" value="Dihydrofolate Reductase, subunit A"/>
    <property type="match status" value="1"/>
</dbReference>
<dbReference type="PANTHER" id="PTHR38011">
    <property type="entry name" value="DIHYDROFOLATE REDUCTASE FAMILY PROTEIN (AFU_ORTHOLOGUE AFUA_8G06820)"/>
    <property type="match status" value="1"/>
</dbReference>
<dbReference type="RefSeq" id="WP_311633100.1">
    <property type="nucleotide sequence ID" value="NZ_JAVREN010000056.1"/>
</dbReference>
<organism evidence="2 3">
    <name type="scientific">Streptomyces boetiae</name>
    <dbReference type="NCBI Taxonomy" id="3075541"/>
    <lineage>
        <taxon>Bacteria</taxon>
        <taxon>Bacillati</taxon>
        <taxon>Actinomycetota</taxon>
        <taxon>Actinomycetes</taxon>
        <taxon>Kitasatosporales</taxon>
        <taxon>Streptomycetaceae</taxon>
        <taxon>Streptomyces</taxon>
    </lineage>
</organism>
<proteinExistence type="predicted"/>
<sequence length="200" mass="21458">MGKVIVGLSVSLDGIAGGNGEEDFWPVHEAVLGWVFPLAGWRRAQGMEGGEDTLDSRIWTGDYARIGAQVVGRTMYDFGAEHWGENPPFHAPVFVHTRRGGERIEKLGGTSYTFVTEGIEAVVKRAREAAGEKDVLVAGGVRTARAALAAGLVDEVQLHVAPVVIGHGLRLLDGIGQVRLRATRAVQGENALHLGYDVLR</sequence>
<dbReference type="InterPro" id="IPR002734">
    <property type="entry name" value="RibDG_C"/>
</dbReference>
<dbReference type="InterPro" id="IPR024072">
    <property type="entry name" value="DHFR-like_dom_sf"/>
</dbReference>
<dbReference type="Proteomes" id="UP001183388">
    <property type="component" value="Unassembled WGS sequence"/>
</dbReference>
<reference evidence="3" key="1">
    <citation type="submission" date="2023-07" db="EMBL/GenBank/DDBJ databases">
        <title>30 novel species of actinomycetes from the DSMZ collection.</title>
        <authorList>
            <person name="Nouioui I."/>
        </authorList>
    </citation>
    <scope>NUCLEOTIDE SEQUENCE [LARGE SCALE GENOMIC DNA]</scope>
    <source>
        <strain evidence="3">DSM 44917</strain>
    </source>
</reference>